<keyword evidence="2" id="KW-1185">Reference proteome</keyword>
<name>A0A9X1SED7_9MICC</name>
<dbReference type="EMBL" id="JAJFZV010000020">
    <property type="protein sequence ID" value="MCC3299742.1"/>
    <property type="molecule type" value="Genomic_DNA"/>
</dbReference>
<accession>A0A9X1SED7</accession>
<sequence>MQDDTAAEEVKGMDRVREMLVVSERSHRVTCSNPDDPSRRTLYSDTVDLARALETVEGIVTSAEERYGPAGAALGEEIMQAIARAVELDESVRFVPGRGQRF</sequence>
<evidence type="ECO:0000313" key="2">
    <source>
        <dbReference type="Proteomes" id="UP001139158"/>
    </source>
</evidence>
<reference evidence="1" key="1">
    <citation type="submission" date="2021-10" db="EMBL/GenBank/DDBJ databases">
        <title>Novel species in genus Arthrobacter.</title>
        <authorList>
            <person name="Liu Y."/>
        </authorList>
    </citation>
    <scope>NUCLEOTIDE SEQUENCE</scope>
    <source>
        <strain evidence="1">Zg-Y453</strain>
    </source>
</reference>
<evidence type="ECO:0000313" key="1">
    <source>
        <dbReference type="EMBL" id="MCC3299742.1"/>
    </source>
</evidence>
<dbReference type="Proteomes" id="UP001139158">
    <property type="component" value="Unassembled WGS sequence"/>
</dbReference>
<proteinExistence type="predicted"/>
<protein>
    <submittedName>
        <fullName evidence="1">Uncharacterized protein</fullName>
    </submittedName>
</protein>
<gene>
    <name evidence="1" type="ORF">LJ757_18445</name>
</gene>
<dbReference type="AlphaFoldDB" id="A0A9X1SED7"/>
<organism evidence="1 2">
    <name type="scientific">Arthrobacter caoxuetaonis</name>
    <dbReference type="NCBI Taxonomy" id="2886935"/>
    <lineage>
        <taxon>Bacteria</taxon>
        <taxon>Bacillati</taxon>
        <taxon>Actinomycetota</taxon>
        <taxon>Actinomycetes</taxon>
        <taxon>Micrococcales</taxon>
        <taxon>Micrococcaceae</taxon>
        <taxon>Arthrobacter</taxon>
    </lineage>
</organism>
<dbReference type="RefSeq" id="WP_227897728.1">
    <property type="nucleotide sequence ID" value="NZ_CP099467.1"/>
</dbReference>
<comment type="caution">
    <text evidence="1">The sequence shown here is derived from an EMBL/GenBank/DDBJ whole genome shotgun (WGS) entry which is preliminary data.</text>
</comment>